<proteinExistence type="predicted"/>
<sequence>MSMSITTYCEAVLKAPIGNQYDWFTENETEFFWLGWDKNVDLKSKKALMLKMGWMDTKDPNKIENRKKRTEKFREKIEAALDANKKIYFVRRVRDGEDKNGVAKSKPLTRSTRIFELGKVEFEAETVIGDIVDVRN</sequence>
<comment type="caution">
    <text evidence="1">The sequence shown here is derived from an EMBL/GenBank/DDBJ whole genome shotgun (WGS) entry which is preliminary data.</text>
</comment>
<dbReference type="Proteomes" id="UP000031666">
    <property type="component" value="Unassembled WGS sequence"/>
</dbReference>
<dbReference type="EMBL" id="BBSC01000002">
    <property type="protein sequence ID" value="GAM73971.1"/>
    <property type="molecule type" value="Genomic_DNA"/>
</dbReference>
<name>A0A0B8Q620_9VIBR</name>
<dbReference type="AlphaFoldDB" id="A0A0B8Q620"/>
<evidence type="ECO:0000313" key="1">
    <source>
        <dbReference type="EMBL" id="GAM73971.1"/>
    </source>
</evidence>
<evidence type="ECO:0000313" key="2">
    <source>
        <dbReference type="Proteomes" id="UP000031666"/>
    </source>
</evidence>
<reference evidence="1 2" key="2">
    <citation type="submission" date="2015-01" db="EMBL/GenBank/DDBJ databases">
        <authorList>
            <consortium name="NBRP consortium"/>
            <person name="Sawabe T."/>
            <person name="Meirelles P."/>
            <person name="Feng G."/>
            <person name="Sayaka M."/>
            <person name="Hattori M."/>
            <person name="Ohkuma M."/>
        </authorList>
    </citation>
    <scope>NUCLEOTIDE SEQUENCE [LARGE SCALE GENOMIC DNA]</scope>
    <source>
        <strain evidence="2">JCM 19241</strain>
    </source>
</reference>
<organism evidence="1 2">
    <name type="scientific">Vibrio ishigakensis</name>
    <dbReference type="NCBI Taxonomy" id="1481914"/>
    <lineage>
        <taxon>Bacteria</taxon>
        <taxon>Pseudomonadati</taxon>
        <taxon>Pseudomonadota</taxon>
        <taxon>Gammaproteobacteria</taxon>
        <taxon>Vibrionales</taxon>
        <taxon>Vibrionaceae</taxon>
        <taxon>Vibrio</taxon>
    </lineage>
</organism>
<accession>A0A0B8Q620</accession>
<reference evidence="1 2" key="1">
    <citation type="submission" date="2015-01" db="EMBL/GenBank/DDBJ databases">
        <title>Vibrio sp. C94 JCM 19241 whole genome shotgun sequence.</title>
        <authorList>
            <person name="Sawabe T."/>
            <person name="Meirelles P."/>
            <person name="Feng G."/>
            <person name="Sayaka M."/>
            <person name="Hattori M."/>
            <person name="Ohkuma M."/>
        </authorList>
    </citation>
    <scope>NUCLEOTIDE SEQUENCE [LARGE SCALE GENOMIC DNA]</scope>
    <source>
        <strain evidence="2">JCM 19241</strain>
    </source>
</reference>
<gene>
    <name evidence="1" type="ORF">JCM19241_5167</name>
</gene>
<protein>
    <submittedName>
        <fullName evidence="1">Uncharacterized protein</fullName>
    </submittedName>
</protein>